<dbReference type="Proteomes" id="UP000157603">
    <property type="component" value="Segment"/>
</dbReference>
<sequence>MTCPRESGYRIPFEASEDYIIIIPFYVNILLFVACCVIYHFKGRSGYVALVNPVFCILASCSGAIRLLNVLQTPDQRCTTYELAGALFTVLHILSITVQCVLIVVYVFRSINHWVVQYMAYNLNRLLILLTAAIFCTDFGKLGVWILRYMNGGVNILIMYVALYLLVFLYICIMFDIYGSDELLTFEYHQLLILGGYFITFLFYHPIASLTALDGSFIWLLSNTVYLLTRRMLWTFLLMLENV</sequence>
<evidence type="ECO:0000313" key="6">
    <source>
        <dbReference type="EMBL" id="QOE74893.1"/>
    </source>
</evidence>
<reference evidence="2" key="5">
    <citation type="journal article" date="2016" name="MSphere">
        <title>Comparison of the Gene Coding Contents and Other Unusual Features of the GC-Rich and AT-Rich Branch Probosciviruses.</title>
        <authorList>
            <person name="Ling P.D."/>
            <person name="Long S.Y."/>
            <person name="Zong J.C."/>
            <person name="Heaggans S.Y."/>
            <person name="Qin X."/>
            <person name="Hayward G.S."/>
        </authorList>
    </citation>
    <scope>NUCLEOTIDE SEQUENCE</scope>
    <source>
        <strain evidence="7">IP143 Kozhikode l</strain>
        <strain evidence="6">IP164 Muthanga2</strain>
        <strain evidence="5">IP165 Thirunelli2</strain>
        <strain evidence="4">IP43 Chellama Vandalur</strain>
        <strain evidence="2">Kimba NAP23</strain>
        <strain evidence="8">Umesh</strain>
    </source>
</reference>
<feature type="transmembrane region" description="Helical" evidence="1">
    <location>
        <begin position="156"/>
        <end position="179"/>
    </location>
</feature>
<dbReference type="EMBL" id="MN366294">
    <property type="protein sequence ID" value="QOE75014.1"/>
    <property type="molecule type" value="Genomic_DNA"/>
</dbReference>
<reference evidence="3" key="2">
    <citation type="journal article" date="2013" name="J. Wildl. Dis.">
        <title>Fatal herpesvirus hemorrhagic disease in wild and orphan asian elephants in southern India.</title>
        <authorList>
            <person name="Zachariah A."/>
            <person name="Zong J.-C."/>
            <person name="Long S.Y."/>
            <person name="Latimer E.M."/>
            <person name="Heaggans S.Y."/>
            <person name="Richman L.K."/>
            <person name="Hayward G.S."/>
        </authorList>
    </citation>
    <scope>NUCLEOTIDE SEQUENCE</scope>
    <source>
        <strain evidence="7">IP143 Kozhikode l</strain>
        <strain evidence="6">IP164 Muthanga2</strain>
        <strain evidence="5">IP165 Thirunelli2</strain>
        <strain evidence="4">IP43 Chellama Vandalur</strain>
        <strain evidence="3">IP91 Thirunelli1</strain>
    </source>
</reference>
<gene>
    <name evidence="2" type="primary">E16</name>
</gene>
<evidence type="ECO:0000313" key="2">
    <source>
        <dbReference type="EMBL" id="AGG16035.1"/>
    </source>
</evidence>
<dbReference type="EMBL" id="OR543011">
    <property type="protein sequence ID" value="WNZ34492.1"/>
    <property type="molecule type" value="Genomic_DNA"/>
</dbReference>
<reference evidence="2" key="3">
    <citation type="submission" date="2013-02" db="EMBL/GenBank/DDBJ databases">
        <authorList>
            <person name="Zong J.-C."/>
            <person name="Heaggans S.Y."/>
            <person name="Hayward G.S."/>
        </authorList>
    </citation>
    <scope>NUCLEOTIDE SEQUENCE</scope>
    <source>
        <strain evidence="2">Kimba NAP23</strain>
    </source>
</reference>
<name>M1RV56_ELHV1</name>
<dbReference type="EMBL" id="MN366292">
    <property type="protein sequence ID" value="QOE74775.1"/>
    <property type="molecule type" value="Genomic_DNA"/>
</dbReference>
<keyword evidence="1" id="KW-1133">Transmembrane helix</keyword>
<evidence type="ECO:0000256" key="1">
    <source>
        <dbReference type="SAM" id="Phobius"/>
    </source>
</evidence>
<organism evidence="2 9">
    <name type="scientific">Elephant endotheliotropic herpesvirus 1A</name>
    <dbReference type="NCBI Taxonomy" id="759753"/>
    <lineage>
        <taxon>Viruses</taxon>
        <taxon>Duplodnaviria</taxon>
        <taxon>Heunggongvirae</taxon>
        <taxon>Peploviricota</taxon>
        <taxon>Herviviricetes</taxon>
        <taxon>Herpesvirales</taxon>
        <taxon>Orthoherpesviridae</taxon>
        <taxon>Betaherpesvirinae</taxon>
        <taxon>Proboscivirus</taxon>
        <taxon>Proboscivirus elephantidbeta1</taxon>
        <taxon>Elephantid herpesvirus 1</taxon>
    </lineage>
</organism>
<reference evidence="6" key="9">
    <citation type="submission" date="2019-08" db="EMBL/GenBank/DDBJ databases">
        <title>Annotated Complete DNA Sequences of Six EEHV1A Genomes from Lethal HD Cases in Young Asian Elephants in India.</title>
        <authorList>
            <person name="Krishnankutty S.P."/>
            <person name="Zachariah A."/>
            <person name="Maheswari U."/>
            <person name="Heaggans S.Y."/>
            <person name="Muraleedharan M."/>
            <person name="Velayutham D."/>
            <person name="Santhosh S."/>
            <person name="Hayward G.S."/>
        </authorList>
    </citation>
    <scope>NUCLEOTIDE SEQUENCE</scope>
    <source>
        <strain evidence="6">IP164 Muthanga2</strain>
    </source>
</reference>
<feature type="transmembrane region" description="Helical" evidence="1">
    <location>
        <begin position="19"/>
        <end position="39"/>
    </location>
</feature>
<evidence type="ECO:0000313" key="3">
    <source>
        <dbReference type="EMBL" id="QOE74538.1"/>
    </source>
</evidence>
<dbReference type="PROSITE" id="PS51257">
    <property type="entry name" value="PROKAR_LIPOPROTEIN"/>
    <property type="match status" value="1"/>
</dbReference>
<protein>
    <submittedName>
        <fullName evidence="2">Protein E16</fullName>
    </submittedName>
</protein>
<dbReference type="EMBL" id="MN366290">
    <property type="protein sequence ID" value="QOE74538.1"/>
    <property type="molecule type" value="Genomic_DNA"/>
</dbReference>
<evidence type="ECO:0000313" key="7">
    <source>
        <dbReference type="EMBL" id="QOE75014.1"/>
    </source>
</evidence>
<reference evidence="3" key="4">
    <citation type="journal article" date="2016" name="MSphere">
        <title>Complete Genome Sequence of Elephant Endotheliotropic Herpesvirus 4, the First Example of a GC-Rich Branch Proboscivirus.</title>
        <authorList>
            <person name="Ling P.D."/>
            <person name="Long S.Y."/>
            <person name="Fuery A."/>
            <person name="Peng R.S."/>
            <person name="Heaggans S.Y."/>
            <person name="Qin X."/>
            <person name="Worley K.C."/>
            <person name="Dugan S."/>
            <person name="Hayward G.S."/>
        </authorList>
    </citation>
    <scope>NUCLEOTIDE SEQUENCE</scope>
    <source>
        <strain evidence="3">IP91 Thirunelli1</strain>
    </source>
</reference>
<proteinExistence type="predicted"/>
<feature type="transmembrane region" description="Helical" evidence="1">
    <location>
        <begin position="191"/>
        <end position="211"/>
    </location>
</feature>
<accession>M1RV56</accession>
<evidence type="ECO:0000313" key="5">
    <source>
        <dbReference type="EMBL" id="QOE74775.1"/>
    </source>
</evidence>
<feature type="transmembrane region" description="Helical" evidence="1">
    <location>
        <begin position="46"/>
        <end position="65"/>
    </location>
</feature>
<reference evidence="8" key="6">
    <citation type="journal article" date="2017" name="PLoS ONE">
        <title>Identification of shedders of elephant endotheliotropic herpesviruses among Asian elephants (Elephas maximus) in Switzerland.</title>
        <authorList>
            <person name="Ackermann M."/>
            <person name="Hatt J.M."/>
            <person name="Schetle N."/>
            <person name="Steinmetz H."/>
        </authorList>
    </citation>
    <scope>NUCLEOTIDE SEQUENCE</scope>
    <source>
        <strain evidence="8">Umesh</strain>
    </source>
</reference>
<evidence type="ECO:0000313" key="9">
    <source>
        <dbReference type="Proteomes" id="UP000157603"/>
    </source>
</evidence>
<reference evidence="3" key="11">
    <citation type="journal article" name="PLoS ONE">
        <title>Extended genotypic evaluation and comparison of twenty-two cases of lethal EEHV1 hemorrhagic disease in wild and captive Asian elephants in India.</title>
        <authorList>
            <person name="Zachariah A."/>
            <person name="Sajesh P.K."/>
            <person name="Santhosh S."/>
            <person name="Bathrachalam C."/>
            <person name="Megha M."/>
            <person name="Pandiyan J."/>
            <person name="Jishnu M."/>
            <person name="Kobragade R.S."/>
            <person name="Long S.Y."/>
            <person name="Zong J.-C."/>
            <person name="Latimer E.M."/>
            <person name="Heaggans S.Y."/>
            <person name="Hayward G.S."/>
        </authorList>
    </citation>
    <scope>NUCLEOTIDE SEQUENCE</scope>
    <source>
        <strain evidence="7">IP143 Kozhikode l</strain>
        <strain evidence="6">IP164 Muthanga2</strain>
        <strain evidence="5">IP165 Thirunelli2</strain>
        <strain evidence="4">IP43 Chellama Vandalur</strain>
        <strain evidence="3">IP91 Thirunelli1</strain>
    </source>
</reference>
<dbReference type="EMBL" id="MN366291">
    <property type="protein sequence ID" value="QOE74656.1"/>
    <property type="molecule type" value="Genomic_DNA"/>
</dbReference>
<reference evidence="8" key="10">
    <citation type="submission" date="2023-09" db="EMBL/GenBank/DDBJ databases">
        <title>Epidemiological, serological and virological analysis of an outbreak of Elephant endotheliotropic hemorrhagic disease in Switzerland.</title>
        <authorList>
            <person name="Ackermann M."/>
            <person name="Kubacki J."/>
            <person name="Hatt J.-M."/>
            <person name="Schetle N."/>
            <person name="Steinmetz H."/>
            <person name="Heaggans-Ebbesen S.Y."/>
            <person name="Hayward G.S."/>
        </authorList>
    </citation>
    <scope>NUCLEOTIDE SEQUENCE</scope>
    <source>
        <strain evidence="8">Umesh</strain>
    </source>
</reference>
<feature type="transmembrane region" description="Helical" evidence="1">
    <location>
        <begin position="128"/>
        <end position="150"/>
    </location>
</feature>
<keyword evidence="1" id="KW-0812">Transmembrane</keyword>
<feature type="transmembrane region" description="Helical" evidence="1">
    <location>
        <begin position="85"/>
        <end position="108"/>
    </location>
</feature>
<reference evidence="4" key="7">
    <citation type="submission" date="2019-08" db="EMBL/GenBank/DDBJ databases">
        <title>Annotated Complete DNA Sequences of Six EEHV1A Genomes from Lethal HD Cases in Young Asian Elephants from India.</title>
        <authorList>
            <person name="Krishnankutty S.P."/>
            <person name="Zachariah A."/>
            <person name="Maheswari U."/>
            <person name="Heaggans S.Y."/>
            <person name="Muraleedharan M."/>
            <person name="Velayutham D."/>
            <person name="Santhosh S."/>
            <person name="Hayward G.S."/>
        </authorList>
    </citation>
    <scope>NUCLEOTIDE SEQUENCE</scope>
    <source>
        <strain evidence="7">IP143 Kozhikode l</strain>
        <strain evidence="5">IP165 Thirunelli2</strain>
        <strain evidence="4">IP43 Chellama Vandalur</strain>
    </source>
</reference>
<dbReference type="EMBL" id="MN366293">
    <property type="protein sequence ID" value="QOE74893.1"/>
    <property type="molecule type" value="Genomic_DNA"/>
</dbReference>
<reference evidence="2 9" key="1">
    <citation type="journal article" date="2013" name="Genome Announc.">
        <title>Complete Genome Sequence of Elephant Endotheliotropic Herpesvirus 1A.</title>
        <authorList>
            <person name="Ling P.D."/>
            <person name="Reid J.G."/>
            <person name="Qin X."/>
            <person name="Muzny D.M."/>
            <person name="Gibbs R."/>
            <person name="Petrosino J."/>
            <person name="Peng R."/>
            <person name="Zong J.C."/>
            <person name="Heaggans S.Y."/>
            <person name="Hayward G.S."/>
        </authorList>
    </citation>
    <scope>NUCLEOTIDE SEQUENCE [LARGE SCALE GENOMIC DNA]</scope>
    <source>
        <strain evidence="7">IP143 Kozhikode l</strain>
        <strain evidence="6">IP164 Muthanga2</strain>
        <strain evidence="5">IP165 Thirunelli2</strain>
        <strain evidence="4">IP43 Chellama Vandalur</strain>
        <strain evidence="3">IP91 Thirunelli1</strain>
        <strain evidence="2">Kimba NAP23</strain>
        <strain evidence="8">Umesh</strain>
    </source>
</reference>
<evidence type="ECO:0000313" key="8">
    <source>
        <dbReference type="EMBL" id="WNZ34492.1"/>
    </source>
</evidence>
<evidence type="ECO:0000313" key="4">
    <source>
        <dbReference type="EMBL" id="QOE74656.1"/>
    </source>
</evidence>
<dbReference type="EMBL" id="KC618527">
    <property type="protein sequence ID" value="AGG16035.1"/>
    <property type="molecule type" value="Genomic_DNA"/>
</dbReference>
<reference evidence="3" key="8">
    <citation type="submission" date="2019-08" db="EMBL/GenBank/DDBJ databases">
        <title>Annotated Complete DNA Sequences of Six EEHV1A Genomes from Lethal HD cases in Young Asian Elephants from India.</title>
        <authorList>
            <person name="Krishnankutty S.P."/>
            <person name="Zachariah A."/>
            <person name="Maheswari U."/>
            <person name="Heaggans S.Y."/>
            <person name="Muraleedharan M."/>
            <person name="Velayutham D."/>
            <person name="Santhosh S."/>
            <person name="Hayward G.S."/>
        </authorList>
    </citation>
    <scope>NUCLEOTIDE SEQUENCE</scope>
    <source>
        <strain evidence="3">IP91 Thirunelli1</strain>
    </source>
</reference>
<keyword evidence="1" id="KW-0472">Membrane</keyword>